<organism evidence="2 3">
    <name type="scientific">Streptomyces phyllanthi</name>
    <dbReference type="NCBI Taxonomy" id="1803180"/>
    <lineage>
        <taxon>Bacteria</taxon>
        <taxon>Bacillati</taxon>
        <taxon>Actinomycetota</taxon>
        <taxon>Actinomycetes</taxon>
        <taxon>Kitasatosporales</taxon>
        <taxon>Streptomycetaceae</taxon>
        <taxon>Streptomyces</taxon>
    </lineage>
</organism>
<reference evidence="2 3" key="1">
    <citation type="submission" date="2019-07" db="EMBL/GenBank/DDBJ databases">
        <title>New species of Amycolatopsis and Streptomyces.</title>
        <authorList>
            <person name="Duangmal K."/>
            <person name="Teo W.F.A."/>
            <person name="Lipun K."/>
        </authorList>
    </citation>
    <scope>NUCLEOTIDE SEQUENCE [LARGE SCALE GENOMIC DNA]</scope>
    <source>
        <strain evidence="2 3">TISTR 2346</strain>
    </source>
</reference>
<evidence type="ECO:0008006" key="4">
    <source>
        <dbReference type="Google" id="ProtNLM"/>
    </source>
</evidence>
<feature type="chain" id="PRO_5024871962" description="Secreted protein" evidence="1">
    <location>
        <begin position="25"/>
        <end position="133"/>
    </location>
</feature>
<gene>
    <name evidence="2" type="ORF">FNH04_19395</name>
</gene>
<evidence type="ECO:0000313" key="3">
    <source>
        <dbReference type="Proteomes" id="UP000326979"/>
    </source>
</evidence>
<sequence length="133" mass="14495">MRLSRSFAPVTTAVALLIALPYQAMPYARVQTAKEHTRGAQPPAEPDPFGAECRTHVIGSRVVAYCHNPYADTDRVSLHIECDPWWDIDSDGAAVAAGPAQTVRLTGRCWQEVRSAWVSHQRQVPASSAPDGT</sequence>
<dbReference type="RefSeq" id="WP_322723305.1">
    <property type="nucleotide sequence ID" value="NZ_BAABEQ010000012.1"/>
</dbReference>
<proteinExistence type="predicted"/>
<evidence type="ECO:0000256" key="1">
    <source>
        <dbReference type="SAM" id="SignalP"/>
    </source>
</evidence>
<dbReference type="Proteomes" id="UP000326979">
    <property type="component" value="Unassembled WGS sequence"/>
</dbReference>
<name>A0A5N8W521_9ACTN</name>
<evidence type="ECO:0000313" key="2">
    <source>
        <dbReference type="EMBL" id="MPY41986.1"/>
    </source>
</evidence>
<dbReference type="AlphaFoldDB" id="A0A5N8W521"/>
<keyword evidence="1" id="KW-0732">Signal</keyword>
<protein>
    <recommendedName>
        <fullName evidence="4">Secreted protein</fullName>
    </recommendedName>
</protein>
<accession>A0A5N8W521</accession>
<comment type="caution">
    <text evidence="2">The sequence shown here is derived from an EMBL/GenBank/DDBJ whole genome shotgun (WGS) entry which is preliminary data.</text>
</comment>
<dbReference type="EMBL" id="VJZE01000126">
    <property type="protein sequence ID" value="MPY41986.1"/>
    <property type="molecule type" value="Genomic_DNA"/>
</dbReference>
<feature type="signal peptide" evidence="1">
    <location>
        <begin position="1"/>
        <end position="24"/>
    </location>
</feature>
<keyword evidence="3" id="KW-1185">Reference proteome</keyword>